<comment type="caution">
    <text evidence="1">The sequence shown here is derived from an EMBL/GenBank/DDBJ whole genome shotgun (WGS) entry which is preliminary data.</text>
</comment>
<dbReference type="Gene3D" id="1.20.1440.20">
    <property type="entry name" value="LemA-like domain"/>
    <property type="match status" value="1"/>
</dbReference>
<evidence type="ECO:0000313" key="1">
    <source>
        <dbReference type="EMBL" id="MDJ1650461.1"/>
    </source>
</evidence>
<dbReference type="Proteomes" id="UP001232750">
    <property type="component" value="Unassembled WGS sequence"/>
</dbReference>
<proteinExistence type="predicted"/>
<evidence type="ECO:0000313" key="2">
    <source>
        <dbReference type="Proteomes" id="UP001232750"/>
    </source>
</evidence>
<gene>
    <name evidence="1" type="ORF">QNJ86_06590</name>
</gene>
<organism evidence="1 2">
    <name type="scientific">Gordonibacter faecis</name>
    <dbReference type="NCBI Taxonomy" id="3047475"/>
    <lineage>
        <taxon>Bacteria</taxon>
        <taxon>Bacillati</taxon>
        <taxon>Actinomycetota</taxon>
        <taxon>Coriobacteriia</taxon>
        <taxon>Eggerthellales</taxon>
        <taxon>Eggerthellaceae</taxon>
        <taxon>Gordonibacter</taxon>
    </lineage>
</organism>
<dbReference type="InterPro" id="IPR023353">
    <property type="entry name" value="LemA-like_dom_sf"/>
</dbReference>
<name>A0ABT7DPM0_9ACTN</name>
<dbReference type="RefSeq" id="WP_283831813.1">
    <property type="nucleotide sequence ID" value="NZ_JASJEU010000013.1"/>
</dbReference>
<dbReference type="EMBL" id="JASJEU010000013">
    <property type="protein sequence ID" value="MDJ1650461.1"/>
    <property type="molecule type" value="Genomic_DNA"/>
</dbReference>
<accession>A0ABT7DPM0</accession>
<evidence type="ECO:0008006" key="3">
    <source>
        <dbReference type="Google" id="ProtNLM"/>
    </source>
</evidence>
<dbReference type="SUPFAM" id="SSF140478">
    <property type="entry name" value="LemA-like"/>
    <property type="match status" value="1"/>
</dbReference>
<sequence>MMILVPLAFLIAGTAVVMILLYRNLVRLDGEASEAWRLTQTERLARITAATHLADTLTATGLLDEQAANQAERALAACQAADGPEQASFADTALAEVFHRYEEATANATSSPSLATRAALDELRVADEHLAFQAALYNNKATLYNNAGVTFPALLMARWAHFEPRTTYRPPSEARADADRESLAEKSPHIMNAYMLWAVGMSDTTMESTEESS</sequence>
<reference evidence="1 2" key="1">
    <citation type="submission" date="2023-05" db="EMBL/GenBank/DDBJ databases">
        <title>Gordonibacter KGMB12511T sp. nov., isolated from faeces of healthy Korean.</title>
        <authorList>
            <person name="Kim H.S."/>
            <person name="Kim J.-S."/>
            <person name="Suh M.K."/>
            <person name="Eom M.K."/>
            <person name="Do H.E."/>
            <person name="Lee J.-S."/>
        </authorList>
    </citation>
    <scope>NUCLEOTIDE SEQUENCE [LARGE SCALE GENOMIC DNA]</scope>
    <source>
        <strain evidence="1 2">KGMB12511</strain>
    </source>
</reference>
<keyword evidence="2" id="KW-1185">Reference proteome</keyword>
<protein>
    <recommendedName>
        <fullName evidence="3">LemA family protein</fullName>
    </recommendedName>
</protein>